<reference evidence="3 4" key="1">
    <citation type="submission" date="2023-06" db="EMBL/GenBank/DDBJ databases">
        <title>Actinomycetospora Odt1-22.</title>
        <authorList>
            <person name="Supong K."/>
        </authorList>
    </citation>
    <scope>NUCLEOTIDE SEQUENCE [LARGE SCALE GENOMIC DNA]</scope>
    <source>
        <strain evidence="3 4">Odt1-22</strain>
    </source>
</reference>
<evidence type="ECO:0000256" key="1">
    <source>
        <dbReference type="SAM" id="MobiDB-lite"/>
    </source>
</evidence>
<gene>
    <name evidence="3" type="ORF">QRT03_26890</name>
</gene>
<feature type="region of interest" description="Disordered" evidence="1">
    <location>
        <begin position="1"/>
        <end position="28"/>
    </location>
</feature>
<feature type="transmembrane region" description="Helical" evidence="2">
    <location>
        <begin position="176"/>
        <end position="200"/>
    </location>
</feature>
<feature type="transmembrane region" description="Helical" evidence="2">
    <location>
        <begin position="145"/>
        <end position="170"/>
    </location>
</feature>
<organism evidence="3 4">
    <name type="scientific">Actinomycetospora termitidis</name>
    <dbReference type="NCBI Taxonomy" id="3053470"/>
    <lineage>
        <taxon>Bacteria</taxon>
        <taxon>Bacillati</taxon>
        <taxon>Actinomycetota</taxon>
        <taxon>Actinomycetes</taxon>
        <taxon>Pseudonocardiales</taxon>
        <taxon>Pseudonocardiaceae</taxon>
        <taxon>Actinomycetospora</taxon>
    </lineage>
</organism>
<proteinExistence type="predicted"/>
<dbReference type="EMBL" id="JASVWF010000008">
    <property type="protein sequence ID" value="MDL5159623.1"/>
    <property type="molecule type" value="Genomic_DNA"/>
</dbReference>
<dbReference type="Proteomes" id="UP001231924">
    <property type="component" value="Unassembled WGS sequence"/>
</dbReference>
<keyword evidence="2" id="KW-0812">Transmembrane</keyword>
<evidence type="ECO:0000256" key="2">
    <source>
        <dbReference type="SAM" id="Phobius"/>
    </source>
</evidence>
<sequence length="209" mass="22529">MSQNSTSDSLPAGQAESMGGNRGPRAQLPASDKRFDVAIAEFNALRAEMVSISTAQATLVGVGLTAIGVIYGFLLGDDPDRRIGYAIPALSLILSSLYSNEGYKVTKMGTYIRRELWPYLQRELDPKLPAWETFISEARVNPRELAVAVVLNSSFYLLLVGAAIVALSMAWGPNTWVNWLSIGAIALTVAIPTTVSVLIVRLSRKAEAS</sequence>
<dbReference type="RefSeq" id="WP_286056229.1">
    <property type="nucleotide sequence ID" value="NZ_JASVWF010000008.1"/>
</dbReference>
<name>A0ABT7MG16_9PSEU</name>
<keyword evidence="4" id="KW-1185">Reference proteome</keyword>
<keyword evidence="2" id="KW-0472">Membrane</keyword>
<feature type="transmembrane region" description="Helical" evidence="2">
    <location>
        <begin position="55"/>
        <end position="76"/>
    </location>
</feature>
<keyword evidence="2" id="KW-1133">Transmembrane helix</keyword>
<comment type="caution">
    <text evidence="3">The sequence shown here is derived from an EMBL/GenBank/DDBJ whole genome shotgun (WGS) entry which is preliminary data.</text>
</comment>
<evidence type="ECO:0000313" key="4">
    <source>
        <dbReference type="Proteomes" id="UP001231924"/>
    </source>
</evidence>
<evidence type="ECO:0000313" key="3">
    <source>
        <dbReference type="EMBL" id="MDL5159623.1"/>
    </source>
</evidence>
<accession>A0ABT7MG16</accession>
<protein>
    <submittedName>
        <fullName evidence="3">Uncharacterized protein</fullName>
    </submittedName>
</protein>